<dbReference type="InterPro" id="IPR005814">
    <property type="entry name" value="Aminotrans_3"/>
</dbReference>
<dbReference type="PANTHER" id="PTHR45688">
    <property type="match status" value="1"/>
</dbReference>
<comment type="cofactor">
    <cofactor evidence="1">
        <name>pyridoxal 5'-phosphate</name>
        <dbReference type="ChEBI" id="CHEBI:597326"/>
    </cofactor>
</comment>
<dbReference type="SUPFAM" id="SSF53383">
    <property type="entry name" value="PLP-dependent transferases"/>
    <property type="match status" value="1"/>
</dbReference>
<dbReference type="GO" id="GO:0005739">
    <property type="term" value="C:mitochondrion"/>
    <property type="evidence" value="ECO:0007669"/>
    <property type="project" value="UniProtKB-SubCell"/>
</dbReference>
<evidence type="ECO:0000313" key="8">
    <source>
        <dbReference type="EMBL" id="KKL04678.1"/>
    </source>
</evidence>
<evidence type="ECO:0000256" key="2">
    <source>
        <dbReference type="ARBA" id="ARBA00004173"/>
    </source>
</evidence>
<dbReference type="GO" id="GO:0008453">
    <property type="term" value="F:alanine-glyoxylate transaminase activity"/>
    <property type="evidence" value="ECO:0007669"/>
    <property type="project" value="UniProtKB-EC"/>
</dbReference>
<dbReference type="Gene3D" id="3.90.1150.10">
    <property type="entry name" value="Aspartate Aminotransferase, domain 1"/>
    <property type="match status" value="1"/>
</dbReference>
<protein>
    <recommendedName>
        <fullName evidence="5">alanine--glyoxylate transaminase</fullName>
        <ecNumber evidence="5">2.6.1.44</ecNumber>
    </recommendedName>
</protein>
<feature type="non-terminal residue" evidence="8">
    <location>
        <position position="1"/>
    </location>
</feature>
<dbReference type="PANTHER" id="PTHR45688:SF3">
    <property type="entry name" value="ALANINE--GLYOXYLATE AMINOTRANSFERASE 2, MITOCHONDRIAL"/>
    <property type="match status" value="1"/>
</dbReference>
<dbReference type="GO" id="GO:0030170">
    <property type="term" value="F:pyridoxal phosphate binding"/>
    <property type="evidence" value="ECO:0007669"/>
    <property type="project" value="InterPro"/>
</dbReference>
<dbReference type="EC" id="2.6.1.44" evidence="5"/>
<comment type="caution">
    <text evidence="8">The sequence shown here is derived from an EMBL/GenBank/DDBJ whole genome shotgun (WGS) entry which is preliminary data.</text>
</comment>
<keyword evidence="7" id="KW-0808">Transferase</keyword>
<organism evidence="8">
    <name type="scientific">marine sediment metagenome</name>
    <dbReference type="NCBI Taxonomy" id="412755"/>
    <lineage>
        <taxon>unclassified sequences</taxon>
        <taxon>metagenomes</taxon>
        <taxon>ecological metagenomes</taxon>
    </lineage>
</organism>
<dbReference type="InterPro" id="IPR015424">
    <property type="entry name" value="PyrdxlP-dep_Trfase"/>
</dbReference>
<proteinExistence type="inferred from homology"/>
<reference evidence="8" key="1">
    <citation type="journal article" date="2015" name="Nature">
        <title>Complex archaea that bridge the gap between prokaryotes and eukaryotes.</title>
        <authorList>
            <person name="Spang A."/>
            <person name="Saw J.H."/>
            <person name="Jorgensen S.L."/>
            <person name="Zaremba-Niedzwiedzka K."/>
            <person name="Martijn J."/>
            <person name="Lind A.E."/>
            <person name="van Eijk R."/>
            <person name="Schleper C."/>
            <person name="Guy L."/>
            <person name="Ettema T.J."/>
        </authorList>
    </citation>
    <scope>NUCLEOTIDE SEQUENCE</scope>
</reference>
<gene>
    <name evidence="8" type="ORF">LCGC14_2613680</name>
</gene>
<evidence type="ECO:0000256" key="6">
    <source>
        <dbReference type="ARBA" id="ARBA00022576"/>
    </source>
</evidence>
<accession>A0A0F9CXT1</accession>
<keyword evidence="6" id="KW-0032">Aminotransferase</keyword>
<comment type="similarity">
    <text evidence="3">Belongs to the class-III pyridoxal-phosphate-dependent aminotransferase family.</text>
</comment>
<dbReference type="AlphaFoldDB" id="A0A0F9CXT1"/>
<comment type="subcellular location">
    <subcellularLocation>
        <location evidence="2">Mitochondrion</location>
    </subcellularLocation>
</comment>
<sequence>SKTISTFGGNPISMAATEATLDVMMQENTPMRSAERGRQLRAGLDALYQKYQWIGEVRGMGLMLGIELVEDRVTKKPSPGKIKALVEAAKKEKLLIGAGGLDGQVIRIGPSMLITETEVDEALERLGRACQRVQEGL</sequence>
<dbReference type="InterPro" id="IPR015422">
    <property type="entry name" value="PyrdxlP-dep_Trfase_small"/>
</dbReference>
<dbReference type="Pfam" id="PF00202">
    <property type="entry name" value="Aminotran_3"/>
    <property type="match status" value="1"/>
</dbReference>
<evidence type="ECO:0000256" key="7">
    <source>
        <dbReference type="ARBA" id="ARBA00022679"/>
    </source>
</evidence>
<evidence type="ECO:0000256" key="4">
    <source>
        <dbReference type="ARBA" id="ARBA00011881"/>
    </source>
</evidence>
<evidence type="ECO:0000256" key="1">
    <source>
        <dbReference type="ARBA" id="ARBA00001933"/>
    </source>
</evidence>
<dbReference type="EMBL" id="LAZR01044425">
    <property type="protein sequence ID" value="KKL04678.1"/>
    <property type="molecule type" value="Genomic_DNA"/>
</dbReference>
<evidence type="ECO:0000256" key="5">
    <source>
        <dbReference type="ARBA" id="ARBA00013049"/>
    </source>
</evidence>
<evidence type="ECO:0000256" key="3">
    <source>
        <dbReference type="ARBA" id="ARBA00008954"/>
    </source>
</evidence>
<comment type="subunit">
    <text evidence="4">Homotetramer.</text>
</comment>
<name>A0A0F9CXT1_9ZZZZ</name>